<organism evidence="1 2">
    <name type="scientific">Hypoxylon rubiginosum</name>
    <dbReference type="NCBI Taxonomy" id="110542"/>
    <lineage>
        <taxon>Eukaryota</taxon>
        <taxon>Fungi</taxon>
        <taxon>Dikarya</taxon>
        <taxon>Ascomycota</taxon>
        <taxon>Pezizomycotina</taxon>
        <taxon>Sordariomycetes</taxon>
        <taxon>Xylariomycetidae</taxon>
        <taxon>Xylariales</taxon>
        <taxon>Hypoxylaceae</taxon>
        <taxon>Hypoxylon</taxon>
    </lineage>
</organism>
<evidence type="ECO:0000313" key="1">
    <source>
        <dbReference type="EMBL" id="KAI6091198.1"/>
    </source>
</evidence>
<protein>
    <submittedName>
        <fullName evidence="1">Uncharacterized protein</fullName>
    </submittedName>
</protein>
<comment type="caution">
    <text evidence="1">The sequence shown here is derived from an EMBL/GenBank/DDBJ whole genome shotgun (WGS) entry which is preliminary data.</text>
</comment>
<dbReference type="EMBL" id="MU394288">
    <property type="protein sequence ID" value="KAI6091198.1"/>
    <property type="molecule type" value="Genomic_DNA"/>
</dbReference>
<proteinExistence type="predicted"/>
<accession>A0ACC0DEH7</accession>
<keyword evidence="2" id="KW-1185">Reference proteome</keyword>
<dbReference type="Proteomes" id="UP001497680">
    <property type="component" value="Unassembled WGS sequence"/>
</dbReference>
<reference evidence="1 2" key="1">
    <citation type="journal article" date="2022" name="New Phytol.">
        <title>Ecological generalism drives hyperdiversity of secondary metabolite gene clusters in xylarialean endophytes.</title>
        <authorList>
            <person name="Franco M.E.E."/>
            <person name="Wisecaver J.H."/>
            <person name="Arnold A.E."/>
            <person name="Ju Y.M."/>
            <person name="Slot J.C."/>
            <person name="Ahrendt S."/>
            <person name="Moore L.P."/>
            <person name="Eastman K.E."/>
            <person name="Scott K."/>
            <person name="Konkel Z."/>
            <person name="Mondo S.J."/>
            <person name="Kuo A."/>
            <person name="Hayes R.D."/>
            <person name="Haridas S."/>
            <person name="Andreopoulos B."/>
            <person name="Riley R."/>
            <person name="LaButti K."/>
            <person name="Pangilinan J."/>
            <person name="Lipzen A."/>
            <person name="Amirebrahimi M."/>
            <person name="Yan J."/>
            <person name="Adam C."/>
            <person name="Keymanesh K."/>
            <person name="Ng V."/>
            <person name="Louie K."/>
            <person name="Northen T."/>
            <person name="Drula E."/>
            <person name="Henrissat B."/>
            <person name="Hsieh H.M."/>
            <person name="Youens-Clark K."/>
            <person name="Lutzoni F."/>
            <person name="Miadlikowska J."/>
            <person name="Eastwood D.C."/>
            <person name="Hamelin R.C."/>
            <person name="Grigoriev I.V."/>
            <person name="U'Ren J.M."/>
        </authorList>
    </citation>
    <scope>NUCLEOTIDE SEQUENCE [LARGE SCALE GENOMIC DNA]</scope>
    <source>
        <strain evidence="1 2">ER1909</strain>
    </source>
</reference>
<gene>
    <name evidence="1" type="ORF">F4821DRAFT_227702</name>
</gene>
<evidence type="ECO:0000313" key="2">
    <source>
        <dbReference type="Proteomes" id="UP001497680"/>
    </source>
</evidence>
<sequence length="228" mass="27005">MEWNTWNVFCGINFGVKWKSLDDGRLYVSPLPSYGQGELEDMHEDAIRQYEAKGRKKGKSYNQDIANRVFKLDLDIYKRLQQLIDDKQRSANRMSYHRREWRVVVFEAGEYQITDALPERKKSLIRRRRKSPQVQRWFFILRGEEVKSTKEDGGWRLFNRYSNPWWRADAHESRSERLEHREHAKLLQQRNARAARFGPPLPPPPPPPLHPPVGSPAGRHLPPPGMRR</sequence>
<name>A0ACC0DEH7_9PEZI</name>